<sequence>MLSMEEALKLLEDGERRQWLIADWGWYSKEKGSGGVYIGLLQPDMEQQCLKNASWDVSKGDGLTGFTMWWEEGVEHAEYSYAPADGDSWPLVIHREFHGLAEEQYDLLEEFRLYHNLWHDRKNDNYYKIKDNGDKQRVVYRDKDGAMLVDTASLRQFCAAKNLLILLQVDSVQYFNDPQEESSEEIKDENLYALRHVTNDTMYIEHPAFGRLLGKRVIQPLPKEKCGVWPFEEGKAHESFIIGVNEDGSDGIYTSNPDKLADYFGKNPDSPHYLTPVYFRKDVLKKYLEQPSLYSVEDGYLRCGSAWGVRMDNDHEDLVVVFLGDLGRDLPESEQRYWRSFNVRPEGGLSETCFKRSFLGQFADAENIDHVIKSERRKMLDKWKEAFGFSLYSDFHQGDDGIFADLRVPISEEWTEFDRCTIAASKIFVDYLNESPLEKSAKNEINKMRDLDPDRPIRGIDKLKAWLIQNVEEGAPIECIDVLRNLQALRSKSSAHRKSSDLSKFLAKHGLDDSSPRDVYRNLVITPLLEYCVKLRYLAESRIAKND</sequence>
<name>A0A558DL60_9GAMM</name>
<organism evidence="1 2">
    <name type="scientific">Sedimenticola selenatireducens</name>
    <dbReference type="NCBI Taxonomy" id="191960"/>
    <lineage>
        <taxon>Bacteria</taxon>
        <taxon>Pseudomonadati</taxon>
        <taxon>Pseudomonadota</taxon>
        <taxon>Gammaproteobacteria</taxon>
        <taxon>Chromatiales</taxon>
        <taxon>Sedimenticolaceae</taxon>
        <taxon>Sedimenticola</taxon>
    </lineage>
</organism>
<keyword evidence="2" id="KW-1185">Reference proteome</keyword>
<comment type="caution">
    <text evidence="1">The sequence shown here is derived from an EMBL/GenBank/DDBJ whole genome shotgun (WGS) entry which is preliminary data.</text>
</comment>
<gene>
    <name evidence="1" type="ORF">FHP88_17040</name>
</gene>
<dbReference type="Proteomes" id="UP000316649">
    <property type="component" value="Unassembled WGS sequence"/>
</dbReference>
<evidence type="ECO:0000313" key="1">
    <source>
        <dbReference type="EMBL" id="TVO70026.1"/>
    </source>
</evidence>
<reference evidence="1 2" key="1">
    <citation type="submission" date="2019-07" db="EMBL/GenBank/DDBJ databases">
        <title>The pathways for chlorine oxyanion respiration interact through the shared metabolite chlorate.</title>
        <authorList>
            <person name="Barnum T.P."/>
            <person name="Cheng Y."/>
            <person name="Hill K.A."/>
            <person name="Lucas L.N."/>
            <person name="Carlson H.K."/>
            <person name="Coates J.D."/>
        </authorList>
    </citation>
    <scope>NUCLEOTIDE SEQUENCE [LARGE SCALE GENOMIC DNA]</scope>
    <source>
        <strain evidence="1 2">BK-1</strain>
    </source>
</reference>
<dbReference type="RefSeq" id="WP_144360306.1">
    <property type="nucleotide sequence ID" value="NZ_VMNH01000027.1"/>
</dbReference>
<accession>A0A558DL60</accession>
<protein>
    <submittedName>
        <fullName evidence="1">Uncharacterized protein</fullName>
    </submittedName>
</protein>
<dbReference type="OrthoDB" id="2375320at2"/>
<dbReference type="EMBL" id="VMNH01000027">
    <property type="protein sequence ID" value="TVO70026.1"/>
    <property type="molecule type" value="Genomic_DNA"/>
</dbReference>
<proteinExistence type="predicted"/>
<dbReference type="AlphaFoldDB" id="A0A558DL60"/>
<evidence type="ECO:0000313" key="2">
    <source>
        <dbReference type="Proteomes" id="UP000316649"/>
    </source>
</evidence>